<comment type="subcellular location">
    <subcellularLocation>
        <location evidence="1 9">Nucleus</location>
    </subcellularLocation>
</comment>
<evidence type="ECO:0000256" key="8">
    <source>
        <dbReference type="ARBA" id="ARBA00048336"/>
    </source>
</evidence>
<dbReference type="WormBase" id="Bm5764">
    <property type="protein sequence ID" value="BM07734"/>
    <property type="gene ID" value="WBGene00226025"/>
    <property type="gene designation" value="Bma-ssup-72.2"/>
</dbReference>
<comment type="similarity">
    <text evidence="2 9">Belongs to the SSU72 phosphatase family.</text>
</comment>
<dbReference type="InterPro" id="IPR006811">
    <property type="entry name" value="RNA_pol_II_suA"/>
</dbReference>
<dbReference type="Pfam" id="PF04722">
    <property type="entry name" value="Ssu72"/>
    <property type="match status" value="1"/>
</dbReference>
<accession>A0A0H5S341</accession>
<dbReference type="AlphaFoldDB" id="A0A0H5S341"/>
<evidence type="ECO:0000256" key="2">
    <source>
        <dbReference type="ARBA" id="ARBA00008978"/>
    </source>
</evidence>
<comment type="function">
    <text evidence="9">Protein phosphatase that catalyzes the dephosphorylation of the C-terminal domain of RNA polymerase II. Plays a role in RNA processing and termination.</text>
</comment>
<evidence type="ECO:0000256" key="6">
    <source>
        <dbReference type="ARBA" id="ARBA00023242"/>
    </source>
</evidence>
<evidence type="ECO:0000256" key="4">
    <source>
        <dbReference type="ARBA" id="ARBA00022801"/>
    </source>
</evidence>
<keyword evidence="3 9" id="KW-0507">mRNA processing</keyword>
<evidence type="ECO:0000256" key="7">
    <source>
        <dbReference type="ARBA" id="ARBA00047761"/>
    </source>
</evidence>
<dbReference type="FunFam" id="3.40.50.2300:FF:000039">
    <property type="entry name" value="RNA polymerase II subunit A C-terminal domain phosphatase"/>
    <property type="match status" value="1"/>
</dbReference>
<evidence type="ECO:0000256" key="9">
    <source>
        <dbReference type="RuleBase" id="RU369031"/>
    </source>
</evidence>
<proteinExistence type="inferred from homology"/>
<reference evidence="10" key="2">
    <citation type="submission" date="2012-12" db="EMBL/GenBank/DDBJ databases">
        <authorList>
            <person name="Gao Y.W."/>
            <person name="Fan S.T."/>
            <person name="Sun H.T."/>
            <person name="Wang Z."/>
            <person name="Gao X.L."/>
            <person name="Li Y.G."/>
            <person name="Wang T.C."/>
            <person name="Zhang K."/>
            <person name="Xu W.W."/>
            <person name="Yu Z.J."/>
            <person name="Xia X.Z."/>
        </authorList>
    </citation>
    <scope>NUCLEOTIDE SEQUENCE</scope>
    <source>
        <strain evidence="10">FR3</strain>
    </source>
</reference>
<keyword evidence="6 9" id="KW-0539">Nucleus</keyword>
<protein>
    <recommendedName>
        <fullName evidence="9">RNA polymerase II subunit A C-terminal domain phosphatase SSU72</fullName>
        <shortName evidence="9">CTD phosphatase SSU72</shortName>
        <ecNumber evidence="9">3.1.3.16</ecNumber>
    </recommendedName>
</protein>
<dbReference type="GO" id="GO:0005634">
    <property type="term" value="C:nucleus"/>
    <property type="evidence" value="ECO:0007669"/>
    <property type="project" value="UniProtKB-SubCell"/>
</dbReference>
<evidence type="ECO:0000256" key="1">
    <source>
        <dbReference type="ARBA" id="ARBA00004123"/>
    </source>
</evidence>
<organism evidence="10">
    <name type="scientific">Brugia malayi</name>
    <name type="common">Filarial nematode worm</name>
    <dbReference type="NCBI Taxonomy" id="6279"/>
    <lineage>
        <taxon>Eukaryota</taxon>
        <taxon>Metazoa</taxon>
        <taxon>Ecdysozoa</taxon>
        <taxon>Nematoda</taxon>
        <taxon>Chromadorea</taxon>
        <taxon>Rhabditida</taxon>
        <taxon>Spirurina</taxon>
        <taxon>Spiruromorpha</taxon>
        <taxon>Filarioidea</taxon>
        <taxon>Onchocercidae</taxon>
        <taxon>Brugia</taxon>
    </lineage>
</organism>
<dbReference type="EC" id="3.1.3.16" evidence="9"/>
<sequence>MCIFNIPVLLGKPYSSSSSIAFHNSVPAGSYTRHYIGTSQNRVVKENIRVVTSMGKLRFAVSCSSNMNRSMEAHSFLQKRGFSVESFGSGSQVKLPGPTPDRPNCYDFGVATYDFIYNDLKQKDPQLYTQNGLLNMLDRNRRIKDMPQKFQHFSGKFDVIICLEERVYDQIVEDLQTRDTNEGDSVHVINIDIQDNHEEATIGALFVCDLCAKLEACEDLDNEIDEVLTEFEQNNSRRNILHTICFY</sequence>
<evidence type="ECO:0000256" key="3">
    <source>
        <dbReference type="ARBA" id="ARBA00022664"/>
    </source>
</evidence>
<reference evidence="10" key="1">
    <citation type="journal article" date="2007" name="Science">
        <title>Draft genome of the filarial nematode parasite Brugia malayi.</title>
        <authorList>
            <person name="Ghedin E."/>
            <person name="Wang S."/>
            <person name="Spiro D."/>
            <person name="Caler E."/>
            <person name="Zhao Q."/>
            <person name="Crabtree J."/>
            <person name="Allen J.E."/>
            <person name="Delcher A.L."/>
            <person name="Guiliano D.B."/>
            <person name="Miranda-Saavedra D."/>
            <person name="Angiuoli S.V."/>
            <person name="Creasy T."/>
            <person name="Amedeo P."/>
            <person name="Haas B."/>
            <person name="El-Sayed N.M."/>
            <person name="Wortman J.R."/>
            <person name="Feldblyum T."/>
            <person name="Tallon L."/>
            <person name="Schatz M."/>
            <person name="Shumway M."/>
            <person name="Koo H."/>
            <person name="Salzberg S.L."/>
            <person name="Schobel S."/>
            <person name="Pertea M."/>
            <person name="Pop M."/>
            <person name="White O."/>
            <person name="Barton G.J."/>
            <person name="Carlow C.K."/>
            <person name="Crawford M.J."/>
            <person name="Daub J."/>
            <person name="Dimmic M.W."/>
            <person name="Estes C.F."/>
            <person name="Foster J.M."/>
            <person name="Ganatra M."/>
            <person name="Gregory W.F."/>
            <person name="Johnson N.M."/>
            <person name="Jin J."/>
            <person name="Komuniecki R."/>
            <person name="Korf I."/>
            <person name="Kumar S."/>
            <person name="Laney S."/>
            <person name="Li B.W."/>
            <person name="Li W."/>
            <person name="Lindblom T.H."/>
            <person name="Lustigman S."/>
            <person name="Ma D."/>
            <person name="Maina C.V."/>
            <person name="Martin D.M."/>
            <person name="McCarter J.P."/>
            <person name="McReynolds L."/>
            <person name="Mitreva M."/>
            <person name="Nutman T.B."/>
            <person name="Parkinson J."/>
            <person name="Peregrin-Alvarez J.M."/>
            <person name="Poole C."/>
            <person name="Ren Q."/>
            <person name="Saunders L."/>
            <person name="Sluder A.E."/>
            <person name="Smith K."/>
            <person name="Stanke M."/>
            <person name="Unnasch T.R."/>
            <person name="Ware J."/>
            <person name="Wei A.D."/>
            <person name="Weil G."/>
            <person name="Williams D.J."/>
            <person name="Zhang Y."/>
            <person name="Williams S.A."/>
            <person name="Fraser-Liggett C."/>
            <person name="Slatko B."/>
            <person name="Blaxter M.L."/>
            <person name="Scott A.L."/>
        </authorList>
    </citation>
    <scope>NUCLEOTIDE SEQUENCE</scope>
    <source>
        <strain evidence="10">FR3</strain>
    </source>
</reference>
<keyword evidence="5 9" id="KW-0904">Protein phosphatase</keyword>
<evidence type="ECO:0000313" key="11">
    <source>
        <dbReference type="WormBase" id="Bm5764"/>
    </source>
</evidence>
<dbReference type="EMBL" id="LN856546">
    <property type="protein sequence ID" value="CRZ22625.1"/>
    <property type="molecule type" value="Genomic_DNA"/>
</dbReference>
<comment type="catalytic activity">
    <reaction evidence="8 9">
        <text>O-phospho-L-threonyl-[protein] + H2O = L-threonyl-[protein] + phosphate</text>
        <dbReference type="Rhea" id="RHEA:47004"/>
        <dbReference type="Rhea" id="RHEA-COMP:11060"/>
        <dbReference type="Rhea" id="RHEA-COMP:11605"/>
        <dbReference type="ChEBI" id="CHEBI:15377"/>
        <dbReference type="ChEBI" id="CHEBI:30013"/>
        <dbReference type="ChEBI" id="CHEBI:43474"/>
        <dbReference type="ChEBI" id="CHEBI:61977"/>
        <dbReference type="EC" id="3.1.3.16"/>
    </reaction>
</comment>
<evidence type="ECO:0000313" key="10">
    <source>
        <dbReference type="EMBL" id="CRZ22625.1"/>
    </source>
</evidence>
<name>A0A0H5S341_BRUMA</name>
<dbReference type="GO" id="GO:0008420">
    <property type="term" value="F:RNA polymerase II CTD heptapeptide repeat phosphatase activity"/>
    <property type="evidence" value="ECO:0007669"/>
    <property type="project" value="UniProtKB-ARBA"/>
</dbReference>
<dbReference type="OMA" id="RPMFAMV"/>
<keyword evidence="4 9" id="KW-0378">Hydrolase</keyword>
<dbReference type="FunFam" id="3.40.50.2300:FF:000066">
    <property type="entry name" value="RNA polymerase II subunit A C-terminal domain phosphatase SSU72"/>
    <property type="match status" value="1"/>
</dbReference>
<dbReference type="GO" id="GO:0031124">
    <property type="term" value="P:mRNA 3'-end processing"/>
    <property type="evidence" value="ECO:0007669"/>
    <property type="project" value="UniProtKB-ARBA"/>
</dbReference>
<comment type="catalytic activity">
    <reaction evidence="7 9">
        <text>O-phospho-L-seryl-[protein] + H2O = L-seryl-[protein] + phosphate</text>
        <dbReference type="Rhea" id="RHEA:20629"/>
        <dbReference type="Rhea" id="RHEA-COMP:9863"/>
        <dbReference type="Rhea" id="RHEA-COMP:11604"/>
        <dbReference type="ChEBI" id="CHEBI:15377"/>
        <dbReference type="ChEBI" id="CHEBI:29999"/>
        <dbReference type="ChEBI" id="CHEBI:43474"/>
        <dbReference type="ChEBI" id="CHEBI:83421"/>
        <dbReference type="EC" id="3.1.3.16"/>
    </reaction>
</comment>
<dbReference type="Gene3D" id="3.40.50.2300">
    <property type="match status" value="2"/>
</dbReference>
<gene>
    <name evidence="11" type="primary">bma-ssup-72.2</name>
    <name evidence="10 11" type="ORF">Bm5764</name>
    <name evidence="10" type="ORF">BM_Bm5764</name>
</gene>
<evidence type="ECO:0000256" key="5">
    <source>
        <dbReference type="ARBA" id="ARBA00022912"/>
    </source>
</evidence>
<dbReference type="PANTHER" id="PTHR20383">
    <property type="entry name" value="RNA POLYMERASE II SUBUNIT A C-TERMINAL DOMAIN PHOSPHATASE"/>
    <property type="match status" value="1"/>
</dbReference>